<dbReference type="Pfam" id="PF00023">
    <property type="entry name" value="Ank"/>
    <property type="match status" value="1"/>
</dbReference>
<evidence type="ECO:0000313" key="5">
    <source>
        <dbReference type="Proteomes" id="UP001251528"/>
    </source>
</evidence>
<dbReference type="Gene3D" id="1.25.40.20">
    <property type="entry name" value="Ankyrin repeat-containing domain"/>
    <property type="match status" value="1"/>
</dbReference>
<sequence>MPGLQSCPREILDIIIDHLVIIIGPRAVFLRPVSRAFDSSILDALCVRQVIDITDMYYISSAIRGRIAEVKSRSAEAAHLHYLSVIANVNQKLDAMTGETDEELLKQRHEAVAETVYHGISPYRAYDAKWEAQNLLSGAVIIGNLPIVKSILAGRPESSDSLPDVNGATPYFGRPLALAAGWGHVEIVRYLLDSGARSDTICGCHIFQGYSVTAGEDWDPKCGSSLLDAQFEINHPATAPSALRAAVLGGYRHIVRTLLLPEYRISASKVEYLAAIAAAARVDVDLIQIMFEAIGKSLSDYPWLGLKMMLNAVEYDRKDVVQMILDKGVVYVNTAAWGSISVPMYGTALQVAARMGNTKMMRFLLERGACVSLDVKPKWALQPIESAARCGQVEAVELLLDLGADPATALGHAADNGQIRVVKLLLDRYPDLVRSEGGDVGRLALLRALSIRNLAVVTLLAQRGVSFIERFQHGLGYYNRSLTDVIEERTWGTWVRKHLISLGVEITDCDGHEDLYPPRLRGIKVRECTWQWAGRY</sequence>
<dbReference type="PANTHER" id="PTHR24198:SF165">
    <property type="entry name" value="ANKYRIN REPEAT-CONTAINING PROTEIN-RELATED"/>
    <property type="match status" value="1"/>
</dbReference>
<dbReference type="PROSITE" id="PS50297">
    <property type="entry name" value="ANK_REP_REGION"/>
    <property type="match status" value="1"/>
</dbReference>
<evidence type="ECO:0000256" key="3">
    <source>
        <dbReference type="PROSITE-ProRule" id="PRU00023"/>
    </source>
</evidence>
<accession>A0AAJ0CD30</accession>
<evidence type="ECO:0000256" key="1">
    <source>
        <dbReference type="ARBA" id="ARBA00022737"/>
    </source>
</evidence>
<dbReference type="Pfam" id="PF12796">
    <property type="entry name" value="Ank_2"/>
    <property type="match status" value="1"/>
</dbReference>
<keyword evidence="1" id="KW-0677">Repeat</keyword>
<dbReference type="InterPro" id="IPR002110">
    <property type="entry name" value="Ankyrin_rpt"/>
</dbReference>
<keyword evidence="2 3" id="KW-0040">ANK repeat</keyword>
<reference evidence="4" key="1">
    <citation type="submission" date="2023-06" db="EMBL/GenBank/DDBJ databases">
        <title>Conoideocrella luteorostrata (Hypocreales: Clavicipitaceae), a potential biocontrol fungus for elongate hemlock scale in United States Christmas tree production areas.</title>
        <authorList>
            <person name="Barrett H."/>
            <person name="Lovett B."/>
            <person name="Macias A.M."/>
            <person name="Stajich J.E."/>
            <person name="Kasson M.T."/>
        </authorList>
    </citation>
    <scope>NUCLEOTIDE SEQUENCE</scope>
    <source>
        <strain evidence="4">ARSEF 14590</strain>
    </source>
</reference>
<dbReference type="AlphaFoldDB" id="A0AAJ0CD30"/>
<dbReference type="EMBL" id="JASWJB010000763">
    <property type="protein sequence ID" value="KAK2589384.1"/>
    <property type="molecule type" value="Genomic_DNA"/>
</dbReference>
<comment type="caution">
    <text evidence="4">The sequence shown here is derived from an EMBL/GenBank/DDBJ whole genome shotgun (WGS) entry which is preliminary data.</text>
</comment>
<protein>
    <recommendedName>
        <fullName evidence="6">Ankyrin</fullName>
    </recommendedName>
</protein>
<dbReference type="SUPFAM" id="SSF48403">
    <property type="entry name" value="Ankyrin repeat"/>
    <property type="match status" value="1"/>
</dbReference>
<gene>
    <name evidence="4" type="ORF">QQS21_012940</name>
</gene>
<evidence type="ECO:0000313" key="4">
    <source>
        <dbReference type="EMBL" id="KAK2589384.1"/>
    </source>
</evidence>
<keyword evidence="5" id="KW-1185">Reference proteome</keyword>
<dbReference type="PANTHER" id="PTHR24198">
    <property type="entry name" value="ANKYRIN REPEAT AND PROTEIN KINASE DOMAIN-CONTAINING PROTEIN"/>
    <property type="match status" value="1"/>
</dbReference>
<proteinExistence type="predicted"/>
<dbReference type="PROSITE" id="PS50088">
    <property type="entry name" value="ANK_REPEAT"/>
    <property type="match status" value="1"/>
</dbReference>
<evidence type="ECO:0008006" key="6">
    <source>
        <dbReference type="Google" id="ProtNLM"/>
    </source>
</evidence>
<evidence type="ECO:0000256" key="2">
    <source>
        <dbReference type="ARBA" id="ARBA00023043"/>
    </source>
</evidence>
<name>A0AAJ0CD30_9HYPO</name>
<organism evidence="4 5">
    <name type="scientific">Conoideocrella luteorostrata</name>
    <dbReference type="NCBI Taxonomy" id="1105319"/>
    <lineage>
        <taxon>Eukaryota</taxon>
        <taxon>Fungi</taxon>
        <taxon>Dikarya</taxon>
        <taxon>Ascomycota</taxon>
        <taxon>Pezizomycotina</taxon>
        <taxon>Sordariomycetes</taxon>
        <taxon>Hypocreomycetidae</taxon>
        <taxon>Hypocreales</taxon>
        <taxon>Clavicipitaceae</taxon>
        <taxon>Conoideocrella</taxon>
    </lineage>
</organism>
<dbReference type="SMART" id="SM00248">
    <property type="entry name" value="ANK"/>
    <property type="match status" value="5"/>
</dbReference>
<dbReference type="InterPro" id="IPR036770">
    <property type="entry name" value="Ankyrin_rpt-contain_sf"/>
</dbReference>
<dbReference type="Proteomes" id="UP001251528">
    <property type="component" value="Unassembled WGS sequence"/>
</dbReference>
<feature type="repeat" description="ANK" evidence="3">
    <location>
        <begin position="347"/>
        <end position="376"/>
    </location>
</feature>